<dbReference type="InterPro" id="IPR001958">
    <property type="entry name" value="Tet-R_TetA/multi-R_MdtG-like"/>
</dbReference>
<keyword evidence="7 10" id="KW-0812">Transmembrane</keyword>
<accession>A0ABV6AEB3</accession>
<dbReference type="PROSITE" id="PS50850">
    <property type="entry name" value="MFS"/>
    <property type="match status" value="1"/>
</dbReference>
<dbReference type="RefSeq" id="WP_377259057.1">
    <property type="nucleotide sequence ID" value="NZ_JBHMAA010000010.1"/>
</dbReference>
<dbReference type="InterPro" id="IPR036259">
    <property type="entry name" value="MFS_trans_sf"/>
</dbReference>
<feature type="transmembrane region" description="Helical" evidence="10">
    <location>
        <begin position="275"/>
        <end position="296"/>
    </location>
</feature>
<proteinExistence type="inferred from homology"/>
<comment type="function">
    <text evidence="1">Resistance to tetracycline by an active tetracycline efflux. This is an energy-dependent process that decreases the accumulation of the antibiotic in whole cells. This protein functions as a metal-tetracycline/H(+) antiporter.</text>
</comment>
<protein>
    <recommendedName>
        <fullName evidence="10">Bcr/CflA family efflux transporter</fullName>
    </recommendedName>
</protein>
<dbReference type="CDD" id="cd17320">
    <property type="entry name" value="MFS_MdfA_MDR_like"/>
    <property type="match status" value="1"/>
</dbReference>
<sequence length="398" mass="41115">MAVFASRPPKLTTLVLLTALSLLSLNMFLPSLPHMAQDFGTDYALVSFSIAGYLAITAFLQLIIGPLSDRYGRRPVILASLGIFVVASIACAIASDIWIFLAFRVLQGAVISGMALSRAVVRDTVGEREAASMLGHISMAMAIAPMLGPLFGGALDEIFGWRANFIAFAVLGSAILSLCWFDLGETNRAPTGSILQQFRMYPELLRSGPFWGYALCGMFSTGAFYAFLAGVPLVATTHFTMSPVVLGLCIGTITVGFFFGSFLSSRHAKNYSLATMMLVGRIVACAALLLGILSFAAGAEHAGFLFGSTAFVGIGNGLTMPSATAGALSVKPVLAGSASGLSGALTVFGGAALTTATGSVVTAGGVHALLGIMLFCSAAGLVCAFCVPKAANVLSLKS</sequence>
<keyword evidence="9 10" id="KW-0472">Membrane</keyword>
<dbReference type="PRINTS" id="PR01035">
    <property type="entry name" value="TCRTETA"/>
</dbReference>
<keyword evidence="8 10" id="KW-1133">Transmembrane helix</keyword>
<name>A0ABV6AEB3_9HYPH</name>
<dbReference type="PROSITE" id="PS00216">
    <property type="entry name" value="SUGAR_TRANSPORT_1"/>
    <property type="match status" value="1"/>
</dbReference>
<reference evidence="12 13" key="1">
    <citation type="submission" date="2024-09" db="EMBL/GenBank/DDBJ databases">
        <authorList>
            <person name="Sun Q."/>
            <person name="Mori K."/>
        </authorList>
    </citation>
    <scope>NUCLEOTIDE SEQUENCE [LARGE SCALE GENOMIC DNA]</scope>
    <source>
        <strain evidence="12 13">TBRC 4938</strain>
    </source>
</reference>
<comment type="similarity">
    <text evidence="3 10">Belongs to the major facilitator superfamily. Bcr/CmlA family.</text>
</comment>
<evidence type="ECO:0000256" key="2">
    <source>
        <dbReference type="ARBA" id="ARBA00004651"/>
    </source>
</evidence>
<evidence type="ECO:0000313" key="12">
    <source>
        <dbReference type="EMBL" id="MFB9948912.1"/>
    </source>
</evidence>
<evidence type="ECO:0000259" key="11">
    <source>
        <dbReference type="PROSITE" id="PS50850"/>
    </source>
</evidence>
<feature type="transmembrane region" description="Helical" evidence="10">
    <location>
        <begin position="133"/>
        <end position="155"/>
    </location>
</feature>
<dbReference type="PANTHER" id="PTHR23501">
    <property type="entry name" value="MAJOR FACILITATOR SUPERFAMILY"/>
    <property type="match status" value="1"/>
</dbReference>
<dbReference type="PANTHER" id="PTHR23501:SF169">
    <property type="entry name" value="SLR0616 PROTEIN"/>
    <property type="match status" value="1"/>
</dbReference>
<feature type="transmembrane region" description="Helical" evidence="10">
    <location>
        <begin position="302"/>
        <end position="321"/>
    </location>
</feature>
<keyword evidence="5 10" id="KW-0813">Transport</keyword>
<organism evidence="12 13">
    <name type="scientific">Rhizobium puerariae</name>
    <dbReference type="NCBI Taxonomy" id="1585791"/>
    <lineage>
        <taxon>Bacteria</taxon>
        <taxon>Pseudomonadati</taxon>
        <taxon>Pseudomonadota</taxon>
        <taxon>Alphaproteobacteria</taxon>
        <taxon>Hyphomicrobiales</taxon>
        <taxon>Rhizobiaceae</taxon>
        <taxon>Rhizobium/Agrobacterium group</taxon>
        <taxon>Rhizobium</taxon>
    </lineage>
</organism>
<feature type="transmembrane region" description="Helical" evidence="10">
    <location>
        <begin position="365"/>
        <end position="387"/>
    </location>
</feature>
<evidence type="ECO:0000256" key="10">
    <source>
        <dbReference type="RuleBase" id="RU365088"/>
    </source>
</evidence>
<evidence type="ECO:0000256" key="7">
    <source>
        <dbReference type="ARBA" id="ARBA00022692"/>
    </source>
</evidence>
<comment type="caution">
    <text evidence="12">The sequence shown here is derived from an EMBL/GenBank/DDBJ whole genome shotgun (WGS) entry which is preliminary data.</text>
</comment>
<evidence type="ECO:0000256" key="9">
    <source>
        <dbReference type="ARBA" id="ARBA00023136"/>
    </source>
</evidence>
<feature type="transmembrane region" description="Helical" evidence="10">
    <location>
        <begin position="210"/>
        <end position="235"/>
    </location>
</feature>
<evidence type="ECO:0000256" key="8">
    <source>
        <dbReference type="ARBA" id="ARBA00022989"/>
    </source>
</evidence>
<comment type="caution">
    <text evidence="10">Lacks conserved residue(s) required for the propagation of feature annotation.</text>
</comment>
<evidence type="ECO:0000256" key="1">
    <source>
        <dbReference type="ARBA" id="ARBA00003279"/>
    </source>
</evidence>
<dbReference type="Pfam" id="PF07690">
    <property type="entry name" value="MFS_1"/>
    <property type="match status" value="1"/>
</dbReference>
<evidence type="ECO:0000256" key="6">
    <source>
        <dbReference type="ARBA" id="ARBA00022475"/>
    </source>
</evidence>
<feature type="transmembrane region" description="Helical" evidence="10">
    <location>
        <begin position="333"/>
        <end position="353"/>
    </location>
</feature>
<comment type="subcellular location">
    <subcellularLocation>
        <location evidence="10">Cell inner membrane</location>
        <topology evidence="10">Multi-pass membrane protein</topology>
    </subcellularLocation>
    <subcellularLocation>
        <location evidence="2">Cell membrane</location>
        <topology evidence="2">Multi-pass membrane protein</topology>
    </subcellularLocation>
</comment>
<feature type="transmembrane region" description="Helical" evidence="10">
    <location>
        <begin position="101"/>
        <end position="121"/>
    </location>
</feature>
<feature type="transmembrane region" description="Helical" evidence="10">
    <location>
        <begin position="161"/>
        <end position="181"/>
    </location>
</feature>
<evidence type="ECO:0000256" key="3">
    <source>
        <dbReference type="ARBA" id="ARBA00006236"/>
    </source>
</evidence>
<dbReference type="InterPro" id="IPR011701">
    <property type="entry name" value="MFS"/>
</dbReference>
<evidence type="ECO:0000256" key="5">
    <source>
        <dbReference type="ARBA" id="ARBA00022448"/>
    </source>
</evidence>
<dbReference type="NCBIfam" id="TIGR00710">
    <property type="entry name" value="efflux_Bcr_CflA"/>
    <property type="match status" value="1"/>
</dbReference>
<dbReference type="InterPro" id="IPR004812">
    <property type="entry name" value="Efflux_drug-R_Bcr/CmlA"/>
</dbReference>
<dbReference type="Gene3D" id="1.20.1720.10">
    <property type="entry name" value="Multidrug resistance protein D"/>
    <property type="match status" value="1"/>
</dbReference>
<comment type="similarity">
    <text evidence="4">Belongs to the major facilitator superfamily. TCR/Tet family.</text>
</comment>
<dbReference type="InterPro" id="IPR020846">
    <property type="entry name" value="MFS_dom"/>
</dbReference>
<feature type="transmembrane region" description="Helical" evidence="10">
    <location>
        <begin position="43"/>
        <end position="64"/>
    </location>
</feature>
<dbReference type="InterPro" id="IPR005829">
    <property type="entry name" value="Sugar_transporter_CS"/>
</dbReference>
<keyword evidence="6" id="KW-1003">Cell membrane</keyword>
<evidence type="ECO:0000256" key="4">
    <source>
        <dbReference type="ARBA" id="ARBA00007520"/>
    </source>
</evidence>
<feature type="domain" description="Major facilitator superfamily (MFS) profile" evidence="11">
    <location>
        <begin position="10"/>
        <end position="391"/>
    </location>
</feature>
<keyword evidence="13" id="KW-1185">Reference proteome</keyword>
<dbReference type="SUPFAM" id="SSF103473">
    <property type="entry name" value="MFS general substrate transporter"/>
    <property type="match status" value="1"/>
</dbReference>
<evidence type="ECO:0000313" key="13">
    <source>
        <dbReference type="Proteomes" id="UP001589692"/>
    </source>
</evidence>
<dbReference type="Proteomes" id="UP001589692">
    <property type="component" value="Unassembled WGS sequence"/>
</dbReference>
<dbReference type="EMBL" id="JBHMAA010000010">
    <property type="protein sequence ID" value="MFB9948912.1"/>
    <property type="molecule type" value="Genomic_DNA"/>
</dbReference>
<feature type="transmembrane region" description="Helical" evidence="10">
    <location>
        <begin position="76"/>
        <end position="95"/>
    </location>
</feature>
<feature type="transmembrane region" description="Helical" evidence="10">
    <location>
        <begin position="241"/>
        <end position="263"/>
    </location>
</feature>
<keyword evidence="10" id="KW-0997">Cell inner membrane</keyword>
<gene>
    <name evidence="12" type="ORF">ACFFP0_08635</name>
</gene>